<evidence type="ECO:0000256" key="1">
    <source>
        <dbReference type="SAM" id="Phobius"/>
    </source>
</evidence>
<keyword evidence="1" id="KW-1133">Transmembrane helix</keyword>
<reference evidence="2 3" key="1">
    <citation type="submission" date="2018-07" db="EMBL/GenBank/DDBJ databases">
        <title>Corallincola holothuriorum sp. nov., a new facultative anaerobe isolated from sea cucumber Apostichopus japonicus.</title>
        <authorList>
            <person name="Xia H."/>
        </authorList>
    </citation>
    <scope>NUCLEOTIDE SEQUENCE [LARGE SCALE GENOMIC DNA]</scope>
    <source>
        <strain evidence="2 3">C4</strain>
    </source>
</reference>
<evidence type="ECO:0000313" key="3">
    <source>
        <dbReference type="Proteomes" id="UP000252558"/>
    </source>
</evidence>
<keyword evidence="1" id="KW-0472">Membrane</keyword>
<comment type="caution">
    <text evidence="2">The sequence shown here is derived from an EMBL/GenBank/DDBJ whole genome shotgun (WGS) entry which is preliminary data.</text>
</comment>
<feature type="transmembrane region" description="Helical" evidence="1">
    <location>
        <begin position="72"/>
        <end position="89"/>
    </location>
</feature>
<keyword evidence="3" id="KW-1185">Reference proteome</keyword>
<dbReference type="AlphaFoldDB" id="A0A368NK15"/>
<dbReference type="EMBL" id="QPID01000004">
    <property type="protein sequence ID" value="RCU50440.1"/>
    <property type="molecule type" value="Genomic_DNA"/>
</dbReference>
<organism evidence="2 3">
    <name type="scientific">Corallincola holothuriorum</name>
    <dbReference type="NCBI Taxonomy" id="2282215"/>
    <lineage>
        <taxon>Bacteria</taxon>
        <taxon>Pseudomonadati</taxon>
        <taxon>Pseudomonadota</taxon>
        <taxon>Gammaproteobacteria</taxon>
        <taxon>Alteromonadales</taxon>
        <taxon>Psychromonadaceae</taxon>
        <taxon>Corallincola</taxon>
    </lineage>
</organism>
<protein>
    <submittedName>
        <fullName evidence="2">Uncharacterized protein</fullName>
    </submittedName>
</protein>
<name>A0A368NK15_9GAMM</name>
<gene>
    <name evidence="2" type="ORF">DU002_08435</name>
</gene>
<proteinExistence type="predicted"/>
<sequence>MLLLFLTFSMSSVLTAIAFEALLHFQSGKTSRCVVRGFRAATWWITISVLAMPLIVRRFYLEEVEVELFKGIYILYVVVILVYLFGRYFRKQTYVPPEE</sequence>
<keyword evidence="1" id="KW-0812">Transmembrane</keyword>
<feature type="transmembrane region" description="Helical" evidence="1">
    <location>
        <begin position="42"/>
        <end position="60"/>
    </location>
</feature>
<accession>A0A368NK15</accession>
<dbReference type="Proteomes" id="UP000252558">
    <property type="component" value="Unassembled WGS sequence"/>
</dbReference>
<evidence type="ECO:0000313" key="2">
    <source>
        <dbReference type="EMBL" id="RCU50440.1"/>
    </source>
</evidence>